<dbReference type="InterPro" id="IPR043128">
    <property type="entry name" value="Rev_trsase/Diguanyl_cyclase"/>
</dbReference>
<dbReference type="InterPro" id="IPR000477">
    <property type="entry name" value="RT_dom"/>
</dbReference>
<sequence length="191" mass="22124">MGLFCYQVMPFGLKNVGATYQRLISHGLEVYVDNMLINSESMKKHVRNLSEAFTTLRAHNMKLNPEKCAFDVRAGKFLGFMIWERGIEANSEKIQAIAEMPSPPRELQKKFCIPQARMASKCFPFFKALRKPFSWTEERQTTFEQLKKYLSFPPLLKSPRMGETLYLYLVASEEMIVAFLVKSESTLQYLV</sequence>
<gene>
    <name evidence="2" type="ORF">EPI10_024360</name>
</gene>
<dbReference type="Proteomes" id="UP000325315">
    <property type="component" value="Unassembled WGS sequence"/>
</dbReference>
<dbReference type="Pfam" id="PF00078">
    <property type="entry name" value="RVT_1"/>
    <property type="match status" value="1"/>
</dbReference>
<proteinExistence type="predicted"/>
<dbReference type="EMBL" id="SMMG02000005">
    <property type="protein sequence ID" value="KAA3474027.1"/>
    <property type="molecule type" value="Genomic_DNA"/>
</dbReference>
<reference evidence="3" key="1">
    <citation type="journal article" date="2019" name="Plant Biotechnol. J.">
        <title>Genome sequencing of the Australian wild diploid species Gossypium australe highlights disease resistance and delayed gland morphogenesis.</title>
        <authorList>
            <person name="Cai Y."/>
            <person name="Cai X."/>
            <person name="Wang Q."/>
            <person name="Wang P."/>
            <person name="Zhang Y."/>
            <person name="Cai C."/>
            <person name="Xu Y."/>
            <person name="Wang K."/>
            <person name="Zhou Z."/>
            <person name="Wang C."/>
            <person name="Geng S."/>
            <person name="Li B."/>
            <person name="Dong Q."/>
            <person name="Hou Y."/>
            <person name="Wang H."/>
            <person name="Ai P."/>
            <person name="Liu Z."/>
            <person name="Yi F."/>
            <person name="Sun M."/>
            <person name="An G."/>
            <person name="Cheng J."/>
            <person name="Zhang Y."/>
            <person name="Shi Q."/>
            <person name="Xie Y."/>
            <person name="Shi X."/>
            <person name="Chang Y."/>
            <person name="Huang F."/>
            <person name="Chen Y."/>
            <person name="Hong S."/>
            <person name="Mi L."/>
            <person name="Sun Q."/>
            <person name="Zhang L."/>
            <person name="Zhou B."/>
            <person name="Peng R."/>
            <person name="Zhang X."/>
            <person name="Liu F."/>
        </authorList>
    </citation>
    <scope>NUCLEOTIDE SEQUENCE [LARGE SCALE GENOMIC DNA]</scope>
    <source>
        <strain evidence="3">cv. PA1801</strain>
    </source>
</reference>
<organism evidence="2 3">
    <name type="scientific">Gossypium australe</name>
    <dbReference type="NCBI Taxonomy" id="47621"/>
    <lineage>
        <taxon>Eukaryota</taxon>
        <taxon>Viridiplantae</taxon>
        <taxon>Streptophyta</taxon>
        <taxon>Embryophyta</taxon>
        <taxon>Tracheophyta</taxon>
        <taxon>Spermatophyta</taxon>
        <taxon>Magnoliopsida</taxon>
        <taxon>eudicotyledons</taxon>
        <taxon>Gunneridae</taxon>
        <taxon>Pentapetalae</taxon>
        <taxon>rosids</taxon>
        <taxon>malvids</taxon>
        <taxon>Malvales</taxon>
        <taxon>Malvaceae</taxon>
        <taxon>Malvoideae</taxon>
        <taxon>Gossypium</taxon>
    </lineage>
</organism>
<evidence type="ECO:0000259" key="1">
    <source>
        <dbReference type="Pfam" id="PF00078"/>
    </source>
</evidence>
<name>A0A5B6VYV5_9ROSI</name>
<dbReference type="PANTHER" id="PTHR24559:SF431">
    <property type="entry name" value="RNA-DIRECTED DNA POLYMERASE HOMOLOG"/>
    <property type="match status" value="1"/>
</dbReference>
<evidence type="ECO:0000313" key="2">
    <source>
        <dbReference type="EMBL" id="KAA3474027.1"/>
    </source>
</evidence>
<comment type="caution">
    <text evidence="2">The sequence shown here is derived from an EMBL/GenBank/DDBJ whole genome shotgun (WGS) entry which is preliminary data.</text>
</comment>
<dbReference type="CDD" id="cd01647">
    <property type="entry name" value="RT_LTR"/>
    <property type="match status" value="1"/>
</dbReference>
<accession>A0A5B6VYV5</accession>
<keyword evidence="3" id="KW-1185">Reference proteome</keyword>
<dbReference type="OrthoDB" id="1724165at2759"/>
<dbReference type="AlphaFoldDB" id="A0A5B6VYV5"/>
<dbReference type="SUPFAM" id="SSF56672">
    <property type="entry name" value="DNA/RNA polymerases"/>
    <property type="match status" value="1"/>
</dbReference>
<evidence type="ECO:0000313" key="3">
    <source>
        <dbReference type="Proteomes" id="UP000325315"/>
    </source>
</evidence>
<dbReference type="PANTHER" id="PTHR24559">
    <property type="entry name" value="TRANSPOSON TY3-I GAG-POL POLYPROTEIN"/>
    <property type="match status" value="1"/>
</dbReference>
<protein>
    <submittedName>
        <fullName evidence="2">Retrovirus-related Pol polyprotein from transposon opus</fullName>
    </submittedName>
</protein>
<dbReference type="Gene3D" id="3.30.70.270">
    <property type="match status" value="2"/>
</dbReference>
<dbReference type="InterPro" id="IPR053134">
    <property type="entry name" value="RNA-dir_DNA_polymerase"/>
</dbReference>
<feature type="domain" description="Reverse transcriptase" evidence="1">
    <location>
        <begin position="2"/>
        <end position="82"/>
    </location>
</feature>
<dbReference type="InterPro" id="IPR043502">
    <property type="entry name" value="DNA/RNA_pol_sf"/>
</dbReference>